<dbReference type="EMBL" id="JACHFR010000001">
    <property type="protein sequence ID" value="MBB5218224.1"/>
    <property type="molecule type" value="Genomic_DNA"/>
</dbReference>
<proteinExistence type="predicted"/>
<dbReference type="InterPro" id="IPR027417">
    <property type="entry name" value="P-loop_NTPase"/>
</dbReference>
<gene>
    <name evidence="2" type="ORF">DYE49_06230</name>
    <name evidence="1" type="ORF">HNP77_000568</name>
</gene>
<keyword evidence="1" id="KW-0548">Nucleotidyltransferase</keyword>
<dbReference type="KEGG" id="trc:DYE49_06230"/>
<reference evidence="2 4" key="1">
    <citation type="submission" date="2018-08" db="EMBL/GenBank/DDBJ databases">
        <title>The first complete genome of Treponema rectale (CHPAT), a commensal spirochete of the bovine rectum.</title>
        <authorList>
            <person name="Staton G.J."/>
            <person name="Clegg S.R."/>
            <person name="Carter S.D."/>
            <person name="Radford A.D."/>
            <person name="Darby A."/>
            <person name="Hall N."/>
            <person name="Birtles R.J."/>
            <person name="Evans N.J."/>
        </authorList>
    </citation>
    <scope>NUCLEOTIDE SEQUENCE [LARGE SCALE GENOMIC DNA]</scope>
    <source>
        <strain evidence="2 4">CHPA</strain>
    </source>
</reference>
<dbReference type="GO" id="GO:0003887">
    <property type="term" value="F:DNA-directed DNA polymerase activity"/>
    <property type="evidence" value="ECO:0007669"/>
    <property type="project" value="UniProtKB-EC"/>
</dbReference>
<evidence type="ECO:0000313" key="2">
    <source>
        <dbReference type="EMBL" id="QOS40073.1"/>
    </source>
</evidence>
<dbReference type="Pfam" id="PF13177">
    <property type="entry name" value="DNA_pol3_delta2"/>
    <property type="match status" value="2"/>
</dbReference>
<dbReference type="PANTHER" id="PTHR11669:SF8">
    <property type="entry name" value="DNA POLYMERASE III SUBUNIT DELTA"/>
    <property type="match status" value="1"/>
</dbReference>
<dbReference type="InterPro" id="IPR050238">
    <property type="entry name" value="DNA_Rep/Repair_Clamp_Loader"/>
</dbReference>
<keyword evidence="1" id="KW-0808">Transferase</keyword>
<dbReference type="PANTHER" id="PTHR11669">
    <property type="entry name" value="REPLICATION FACTOR C / DNA POLYMERASE III GAMMA-TAU SUBUNIT"/>
    <property type="match status" value="1"/>
</dbReference>
<dbReference type="GO" id="GO:0006261">
    <property type="term" value="P:DNA-templated DNA replication"/>
    <property type="evidence" value="ECO:0007669"/>
    <property type="project" value="TreeGrafter"/>
</dbReference>
<dbReference type="RefSeq" id="WP_184651648.1">
    <property type="nucleotide sequence ID" value="NZ_JACHFR010000001.1"/>
</dbReference>
<accession>A0A840SBM0</accession>
<reference evidence="1 3" key="2">
    <citation type="submission" date="2020-08" db="EMBL/GenBank/DDBJ databases">
        <title>Genomic Encyclopedia of Type Strains, Phase IV (KMG-IV): sequencing the most valuable type-strain genomes for metagenomic binning, comparative biology and taxonomic classification.</title>
        <authorList>
            <person name="Goeker M."/>
        </authorList>
    </citation>
    <scope>NUCLEOTIDE SEQUENCE [LARGE SCALE GENOMIC DNA]</scope>
    <source>
        <strain evidence="1 3">DSM 103679</strain>
    </source>
</reference>
<keyword evidence="3" id="KW-1185">Reference proteome</keyword>
<dbReference type="SUPFAM" id="SSF52540">
    <property type="entry name" value="P-loop containing nucleoside triphosphate hydrolases"/>
    <property type="match status" value="1"/>
</dbReference>
<protein>
    <submittedName>
        <fullName evidence="2">DNA polymerase III</fullName>
    </submittedName>
    <submittedName>
        <fullName evidence="1">DNA polymerase-3 subunit gamma/tau</fullName>
        <ecNumber evidence="1">2.7.7.7</ecNumber>
    </submittedName>
</protein>
<evidence type="ECO:0000313" key="1">
    <source>
        <dbReference type="EMBL" id="MBB5218224.1"/>
    </source>
</evidence>
<evidence type="ECO:0000313" key="3">
    <source>
        <dbReference type="Proteomes" id="UP000578697"/>
    </source>
</evidence>
<dbReference type="EMBL" id="CP031517">
    <property type="protein sequence ID" value="QOS40073.1"/>
    <property type="molecule type" value="Genomic_DNA"/>
</dbReference>
<dbReference type="Proteomes" id="UP000578697">
    <property type="component" value="Unassembled WGS sequence"/>
</dbReference>
<dbReference type="Gene3D" id="3.40.50.300">
    <property type="entry name" value="P-loop containing nucleotide triphosphate hydrolases"/>
    <property type="match status" value="2"/>
</dbReference>
<sequence length="414" mass="46447">MFENVLYQNAADLLIEDIAKDRLPRSILFYGPSSSAKTTAALELARVLSCRGTPKGEWNCTCESCLRHKALVSQNMLLLGAGNRTLEIAAAKKSLLTQYLQNSSHLESSRYFYVRAVRKLTARFSPVLWEGEDKLSKFSPLVQSIDEDLELLNPGRTLPEEEELRGILDDIEKNCEKLETSFLYESLPVSQIRNFSSWAHLSAAHGKKVLIIENADRMQESARNALLKILEEPPEDVLFILTTARRASILPTILSRVRTYSFSNRTKEQQEEVLTRVFHVTPSYSQSMPEGIDAYLSSFLPVNLNTVRKCSADFFADISNGHVPDIAGIVNVCGSFKPRMIFRIFLEGIIEAQKKLLHFPAGAVCSEGILKELKEAYNNVTVYNENPAGALEMLSRNLMQINHVNGGAFREALQ</sequence>
<evidence type="ECO:0000313" key="4">
    <source>
        <dbReference type="Proteomes" id="UP000593591"/>
    </source>
</evidence>
<name>A0A840SBM0_9SPIR</name>
<dbReference type="Proteomes" id="UP000593591">
    <property type="component" value="Chromosome"/>
</dbReference>
<organism evidence="1 3">
    <name type="scientific">Treponema rectale</name>
    <dbReference type="NCBI Taxonomy" id="744512"/>
    <lineage>
        <taxon>Bacteria</taxon>
        <taxon>Pseudomonadati</taxon>
        <taxon>Spirochaetota</taxon>
        <taxon>Spirochaetia</taxon>
        <taxon>Spirochaetales</taxon>
        <taxon>Treponemataceae</taxon>
        <taxon>Treponema</taxon>
    </lineage>
</organism>
<dbReference type="AlphaFoldDB" id="A0A840SBM0"/>
<dbReference type="EC" id="2.7.7.7" evidence="1"/>